<evidence type="ECO:0000256" key="2">
    <source>
        <dbReference type="HAMAP-Rule" id="MF_01477"/>
    </source>
</evidence>
<proteinExistence type="inferred from homology"/>
<comment type="caution">
    <text evidence="3">The sequence shown here is derived from an EMBL/GenBank/DDBJ whole genome shotgun (WGS) entry which is preliminary data.</text>
</comment>
<dbReference type="RefSeq" id="WP_262064855.1">
    <property type="nucleotide sequence ID" value="NZ_JAMXOD010000002.1"/>
</dbReference>
<comment type="similarity">
    <text evidence="1 2">Belongs to the Iojap/RsfS family.</text>
</comment>
<dbReference type="PANTHER" id="PTHR21043">
    <property type="entry name" value="IOJAP SUPERFAMILY ORTHOLOG"/>
    <property type="match status" value="1"/>
</dbReference>
<comment type="function">
    <text evidence="2">Functions as a ribosomal silencing factor. Interacts with ribosomal protein uL14 (rplN), blocking formation of intersubunit bridge B8. Prevents association of the 30S and 50S ribosomal subunits and the formation of functional ribosomes, thus repressing translation.</text>
</comment>
<evidence type="ECO:0000256" key="1">
    <source>
        <dbReference type="ARBA" id="ARBA00010574"/>
    </source>
</evidence>
<dbReference type="Pfam" id="PF02410">
    <property type="entry name" value="RsfS"/>
    <property type="match status" value="1"/>
</dbReference>
<comment type="subunit">
    <text evidence="2">Interacts with ribosomal protein uL14 (rplN).</text>
</comment>
<reference evidence="3 4" key="1">
    <citation type="journal article" date="2022" name="Genome Biol. Evol.">
        <title>Host diet, physiology and behaviors set the stage for Lachnospiraceae cladogenesis.</title>
        <authorList>
            <person name="Vera-Ponce De Leon A."/>
            <person name="Schneider M."/>
            <person name="Jahnes B.C."/>
            <person name="Sadowski V."/>
            <person name="Camuy-Velez L.A."/>
            <person name="Duan J."/>
            <person name="Sabree Z.L."/>
        </authorList>
    </citation>
    <scope>NUCLEOTIDE SEQUENCE [LARGE SCALE GENOMIC DNA]</scope>
    <source>
        <strain evidence="3 4">PAL113</strain>
    </source>
</reference>
<gene>
    <name evidence="2 3" type="primary">rsfS</name>
    <name evidence="3" type="ORF">NK125_01390</name>
</gene>
<keyword evidence="2" id="KW-0963">Cytoplasm</keyword>
<dbReference type="EMBL" id="JAMZFW010000002">
    <property type="protein sequence ID" value="MCP1101065.1"/>
    <property type="molecule type" value="Genomic_DNA"/>
</dbReference>
<evidence type="ECO:0000313" key="3">
    <source>
        <dbReference type="EMBL" id="MCP1101065.1"/>
    </source>
</evidence>
<keyword evidence="2" id="KW-0810">Translation regulation</keyword>
<keyword evidence="4" id="KW-1185">Reference proteome</keyword>
<dbReference type="PANTHER" id="PTHR21043:SF0">
    <property type="entry name" value="MITOCHONDRIAL ASSEMBLY OF RIBOSOMAL LARGE SUBUNIT PROTEIN 1"/>
    <property type="match status" value="1"/>
</dbReference>
<evidence type="ECO:0000313" key="4">
    <source>
        <dbReference type="Proteomes" id="UP001523566"/>
    </source>
</evidence>
<dbReference type="NCBIfam" id="TIGR00090">
    <property type="entry name" value="rsfS_iojap_ybeB"/>
    <property type="match status" value="1"/>
</dbReference>
<dbReference type="Proteomes" id="UP001523566">
    <property type="component" value="Unassembled WGS sequence"/>
</dbReference>
<name>A0ABT1E5E8_9FIRM</name>
<dbReference type="Gene3D" id="3.30.460.10">
    <property type="entry name" value="Beta Polymerase, domain 2"/>
    <property type="match status" value="1"/>
</dbReference>
<keyword evidence="2" id="KW-0678">Repressor</keyword>
<sequence length="117" mass="13282">MIETKEILQTAYKALDEKQGEDIVVLDIADISVIADYFIITNGNSDAQISALIDSVDEEMGKKNISIKQQEGNAKGDWVLLDYGDVIIHIFNKDSRMFYNLERIWSDAKRLDNQKIG</sequence>
<dbReference type="HAMAP" id="MF_01477">
    <property type="entry name" value="Iojap_RsfS"/>
    <property type="match status" value="1"/>
</dbReference>
<dbReference type="SUPFAM" id="SSF81301">
    <property type="entry name" value="Nucleotidyltransferase"/>
    <property type="match status" value="1"/>
</dbReference>
<protein>
    <recommendedName>
        <fullName evidence="2">Ribosomal silencing factor RsfS</fullName>
    </recommendedName>
</protein>
<organism evidence="3 4">
    <name type="scientific">Aequitasia blattaphilus</name>
    <dbReference type="NCBI Taxonomy" id="2949332"/>
    <lineage>
        <taxon>Bacteria</taxon>
        <taxon>Bacillati</taxon>
        <taxon>Bacillota</taxon>
        <taxon>Clostridia</taxon>
        <taxon>Lachnospirales</taxon>
        <taxon>Lachnospiraceae</taxon>
        <taxon>Aequitasia</taxon>
    </lineage>
</organism>
<dbReference type="InterPro" id="IPR043519">
    <property type="entry name" value="NT_sf"/>
</dbReference>
<accession>A0ABT1E5E8</accession>
<comment type="subcellular location">
    <subcellularLocation>
        <location evidence="2">Cytoplasm</location>
    </subcellularLocation>
</comment>
<dbReference type="InterPro" id="IPR004394">
    <property type="entry name" value="Iojap/RsfS/C7orf30"/>
</dbReference>